<evidence type="ECO:0000313" key="9">
    <source>
        <dbReference type="Proteomes" id="UP001180020"/>
    </source>
</evidence>
<feature type="compositionally biased region" description="Pro residues" evidence="6">
    <location>
        <begin position="63"/>
        <end position="72"/>
    </location>
</feature>
<keyword evidence="2" id="KW-0805">Transcription regulation</keyword>
<evidence type="ECO:0000256" key="4">
    <source>
        <dbReference type="ARBA" id="ARBA00023163"/>
    </source>
</evidence>
<comment type="subcellular location">
    <subcellularLocation>
        <location evidence="1">Nucleus</location>
    </subcellularLocation>
</comment>
<evidence type="ECO:0000256" key="3">
    <source>
        <dbReference type="ARBA" id="ARBA00023125"/>
    </source>
</evidence>
<evidence type="ECO:0000256" key="1">
    <source>
        <dbReference type="ARBA" id="ARBA00004123"/>
    </source>
</evidence>
<dbReference type="GO" id="GO:0003700">
    <property type="term" value="F:DNA-binding transcription factor activity"/>
    <property type="evidence" value="ECO:0007669"/>
    <property type="project" value="InterPro"/>
</dbReference>
<accession>A0AAV9CFE3</accession>
<proteinExistence type="predicted"/>
<feature type="domain" description="AP2/ERF" evidence="7">
    <location>
        <begin position="7"/>
        <end position="38"/>
    </location>
</feature>
<evidence type="ECO:0000256" key="2">
    <source>
        <dbReference type="ARBA" id="ARBA00023015"/>
    </source>
</evidence>
<organism evidence="8 9">
    <name type="scientific">Acorus calamus</name>
    <name type="common">Sweet flag</name>
    <dbReference type="NCBI Taxonomy" id="4465"/>
    <lineage>
        <taxon>Eukaryota</taxon>
        <taxon>Viridiplantae</taxon>
        <taxon>Streptophyta</taxon>
        <taxon>Embryophyta</taxon>
        <taxon>Tracheophyta</taxon>
        <taxon>Spermatophyta</taxon>
        <taxon>Magnoliopsida</taxon>
        <taxon>Liliopsida</taxon>
        <taxon>Acoraceae</taxon>
        <taxon>Acorus</taxon>
    </lineage>
</organism>
<protein>
    <recommendedName>
        <fullName evidence="7">AP2/ERF domain-containing protein</fullName>
    </recommendedName>
</protein>
<dbReference type="PROSITE" id="PS51032">
    <property type="entry name" value="AP2_ERF"/>
    <property type="match status" value="1"/>
</dbReference>
<dbReference type="InterPro" id="IPR001471">
    <property type="entry name" value="AP2/ERF_dom"/>
</dbReference>
<dbReference type="GO" id="GO:0003677">
    <property type="term" value="F:DNA binding"/>
    <property type="evidence" value="ECO:0007669"/>
    <property type="project" value="UniProtKB-KW"/>
</dbReference>
<keyword evidence="3" id="KW-0238">DNA-binding</keyword>
<dbReference type="GO" id="GO:0005634">
    <property type="term" value="C:nucleus"/>
    <property type="evidence" value="ECO:0007669"/>
    <property type="project" value="UniProtKB-SubCell"/>
</dbReference>
<keyword evidence="4" id="KW-0804">Transcription</keyword>
<keyword evidence="5" id="KW-0539">Nucleus</keyword>
<evidence type="ECO:0000259" key="7">
    <source>
        <dbReference type="PROSITE" id="PS51032"/>
    </source>
</evidence>
<evidence type="ECO:0000256" key="6">
    <source>
        <dbReference type="SAM" id="MobiDB-lite"/>
    </source>
</evidence>
<reference evidence="8" key="2">
    <citation type="submission" date="2023-06" db="EMBL/GenBank/DDBJ databases">
        <authorList>
            <person name="Ma L."/>
            <person name="Liu K.-W."/>
            <person name="Li Z."/>
            <person name="Hsiao Y.-Y."/>
            <person name="Qi Y."/>
            <person name="Fu T."/>
            <person name="Tang G."/>
            <person name="Zhang D."/>
            <person name="Sun W.-H."/>
            <person name="Liu D.-K."/>
            <person name="Li Y."/>
            <person name="Chen G.-Z."/>
            <person name="Liu X.-D."/>
            <person name="Liao X.-Y."/>
            <person name="Jiang Y.-T."/>
            <person name="Yu X."/>
            <person name="Hao Y."/>
            <person name="Huang J."/>
            <person name="Zhao X.-W."/>
            <person name="Ke S."/>
            <person name="Chen Y.-Y."/>
            <person name="Wu W.-L."/>
            <person name="Hsu J.-L."/>
            <person name="Lin Y.-F."/>
            <person name="Huang M.-D."/>
            <person name="Li C.-Y."/>
            <person name="Huang L."/>
            <person name="Wang Z.-W."/>
            <person name="Zhao X."/>
            <person name="Zhong W.-Y."/>
            <person name="Peng D.-H."/>
            <person name="Ahmad S."/>
            <person name="Lan S."/>
            <person name="Zhang J.-S."/>
            <person name="Tsai W.-C."/>
            <person name="Van De Peer Y."/>
            <person name="Liu Z.-J."/>
        </authorList>
    </citation>
    <scope>NUCLEOTIDE SEQUENCE</scope>
    <source>
        <strain evidence="8">CP</strain>
        <tissue evidence="8">Leaves</tissue>
    </source>
</reference>
<dbReference type="Proteomes" id="UP001180020">
    <property type="component" value="Unassembled WGS sequence"/>
</dbReference>
<dbReference type="AlphaFoldDB" id="A0AAV9CFE3"/>
<comment type="caution">
    <text evidence="8">The sequence shown here is derived from an EMBL/GenBank/DDBJ whole genome shotgun (WGS) entry which is preliminary data.</text>
</comment>
<reference evidence="8" key="1">
    <citation type="journal article" date="2023" name="Nat. Commun.">
        <title>Diploid and tetraploid genomes of Acorus and the evolution of monocots.</title>
        <authorList>
            <person name="Ma L."/>
            <person name="Liu K.W."/>
            <person name="Li Z."/>
            <person name="Hsiao Y.Y."/>
            <person name="Qi Y."/>
            <person name="Fu T."/>
            <person name="Tang G.D."/>
            <person name="Zhang D."/>
            <person name="Sun W.H."/>
            <person name="Liu D.K."/>
            <person name="Li Y."/>
            <person name="Chen G.Z."/>
            <person name="Liu X.D."/>
            <person name="Liao X.Y."/>
            <person name="Jiang Y.T."/>
            <person name="Yu X."/>
            <person name="Hao Y."/>
            <person name="Huang J."/>
            <person name="Zhao X.W."/>
            <person name="Ke S."/>
            <person name="Chen Y.Y."/>
            <person name="Wu W.L."/>
            <person name="Hsu J.L."/>
            <person name="Lin Y.F."/>
            <person name="Huang M.D."/>
            <person name="Li C.Y."/>
            <person name="Huang L."/>
            <person name="Wang Z.W."/>
            <person name="Zhao X."/>
            <person name="Zhong W.Y."/>
            <person name="Peng D.H."/>
            <person name="Ahmad S."/>
            <person name="Lan S."/>
            <person name="Zhang J.S."/>
            <person name="Tsai W.C."/>
            <person name="Van de Peer Y."/>
            <person name="Liu Z.J."/>
        </authorList>
    </citation>
    <scope>NUCLEOTIDE SEQUENCE</scope>
    <source>
        <strain evidence="8">CP</strain>
    </source>
</reference>
<feature type="compositionally biased region" description="Basic residues" evidence="6">
    <location>
        <begin position="41"/>
        <end position="51"/>
    </location>
</feature>
<keyword evidence="9" id="KW-1185">Reference proteome</keyword>
<feature type="region of interest" description="Disordered" evidence="6">
    <location>
        <begin position="41"/>
        <end position="72"/>
    </location>
</feature>
<evidence type="ECO:0000256" key="5">
    <source>
        <dbReference type="ARBA" id="ARBA00023242"/>
    </source>
</evidence>
<dbReference type="EMBL" id="JAUJYO010000019">
    <property type="protein sequence ID" value="KAK1287788.1"/>
    <property type="molecule type" value="Genomic_DNA"/>
</dbReference>
<gene>
    <name evidence="8" type="ORF">QJS10_CPB19g01808</name>
</gene>
<name>A0AAV9CFE3_ACOCL</name>
<sequence>MKKKHHHYKGVRMRSWGSWVSEIRAPNPEDSHLARLLLHRRSRRPRLRRRPPLPQRLLRQPQLPKPPSPPPR</sequence>
<evidence type="ECO:0000313" key="8">
    <source>
        <dbReference type="EMBL" id="KAK1287788.1"/>
    </source>
</evidence>